<reference evidence="5" key="1">
    <citation type="submission" date="2021-10" db="EMBL/GenBank/DDBJ databases">
        <authorList>
            <person name="Criscuolo A."/>
        </authorList>
    </citation>
    <scope>NUCLEOTIDE SEQUENCE</scope>
    <source>
        <strain evidence="5">CIP111885</strain>
    </source>
</reference>
<dbReference type="GO" id="GO:0046394">
    <property type="term" value="P:carboxylic acid biosynthetic process"/>
    <property type="evidence" value="ECO:0007669"/>
    <property type="project" value="UniProtKB-ARBA"/>
</dbReference>
<accession>A0A9C7GCH8</accession>
<dbReference type="EC" id="2.6.1.42" evidence="5"/>
<evidence type="ECO:0000256" key="1">
    <source>
        <dbReference type="ARBA" id="ARBA00001933"/>
    </source>
</evidence>
<dbReference type="CDD" id="cd00449">
    <property type="entry name" value="PLPDE_IV"/>
    <property type="match status" value="1"/>
</dbReference>
<dbReference type="PANTHER" id="PTHR42743">
    <property type="entry name" value="AMINO-ACID AMINOTRANSFERASE"/>
    <property type="match status" value="1"/>
</dbReference>
<evidence type="ECO:0000256" key="2">
    <source>
        <dbReference type="ARBA" id="ARBA00009320"/>
    </source>
</evidence>
<dbReference type="AlphaFoldDB" id="A0A9C7GCH8"/>
<comment type="cofactor">
    <cofactor evidence="1">
        <name>pyridoxal 5'-phosphate</name>
        <dbReference type="ChEBI" id="CHEBI:597326"/>
    </cofactor>
</comment>
<dbReference type="PANTHER" id="PTHR42743:SF11">
    <property type="entry name" value="AMINODEOXYCHORISMATE LYASE"/>
    <property type="match status" value="1"/>
</dbReference>
<keyword evidence="5" id="KW-0032">Aminotransferase</keyword>
<dbReference type="GO" id="GO:0005829">
    <property type="term" value="C:cytosol"/>
    <property type="evidence" value="ECO:0007669"/>
    <property type="project" value="TreeGrafter"/>
</dbReference>
<dbReference type="Pfam" id="PF01063">
    <property type="entry name" value="Aminotran_4"/>
    <property type="match status" value="1"/>
</dbReference>
<name>A0A9C7GCH8_9BACI</name>
<keyword evidence="4" id="KW-0663">Pyridoxal phosphate</keyword>
<evidence type="ECO:0000256" key="3">
    <source>
        <dbReference type="ARBA" id="ARBA00011738"/>
    </source>
</evidence>
<evidence type="ECO:0000256" key="4">
    <source>
        <dbReference type="ARBA" id="ARBA00022898"/>
    </source>
</evidence>
<gene>
    <name evidence="5" type="primary">ilvE_1</name>
    <name evidence="5" type="ORF">NEOCIP111885_03830</name>
</gene>
<proteinExistence type="inferred from homology"/>
<comment type="caution">
    <text evidence="5">The sequence shown here is derived from an EMBL/GenBank/DDBJ whole genome shotgun (WGS) entry which is preliminary data.</text>
</comment>
<dbReference type="InterPro" id="IPR043132">
    <property type="entry name" value="BCAT-like_C"/>
</dbReference>
<evidence type="ECO:0000313" key="5">
    <source>
        <dbReference type="EMBL" id="CAG9610086.1"/>
    </source>
</evidence>
<dbReference type="EMBL" id="CAKJTG010000028">
    <property type="protein sequence ID" value="CAG9610086.1"/>
    <property type="molecule type" value="Genomic_DNA"/>
</dbReference>
<keyword evidence="5" id="KW-0808">Transferase</keyword>
<organism evidence="5 6">
    <name type="scientific">Pseudoneobacillus rhizosphaerae</name>
    <dbReference type="NCBI Taxonomy" id="2880968"/>
    <lineage>
        <taxon>Bacteria</taxon>
        <taxon>Bacillati</taxon>
        <taxon>Bacillota</taxon>
        <taxon>Bacilli</taxon>
        <taxon>Bacillales</taxon>
        <taxon>Bacillaceae</taxon>
        <taxon>Pseudoneobacillus</taxon>
    </lineage>
</organism>
<evidence type="ECO:0000313" key="6">
    <source>
        <dbReference type="Proteomes" id="UP000789845"/>
    </source>
</evidence>
<sequence>MFVYLNGKLVPKEVALISAYDHGYLYGVGLFETFRVYDGHIFLLDDHLQRLNDGLSSLLIEKCFTKEEIEEAISLLLKANGFKNAYIRLNISAGLGELGLTVDPYVEPTIIIYSKPLPPLGSEISEKKAQLLKIVRNTPEGNYRLKSHHFLNNILAKREIGNRMDVEGIFLTAEGDLAEGVVSNLFWVKGNTVFTPSIKTGILNGITRQFVIQLVRQRGMKLEEGFFKPEALNDADELFITNSIQEVVGINQWNNRVYPGKEGSTVVYLHEQYRHYCSKLSSRNEIR</sequence>
<dbReference type="InterPro" id="IPR036038">
    <property type="entry name" value="Aminotransferase-like"/>
</dbReference>
<dbReference type="GO" id="GO:0004084">
    <property type="term" value="F:branched-chain-amino-acid transaminase activity"/>
    <property type="evidence" value="ECO:0007669"/>
    <property type="project" value="UniProtKB-EC"/>
</dbReference>
<dbReference type="RefSeq" id="WP_230498312.1">
    <property type="nucleotide sequence ID" value="NZ_CAKJTG010000028.1"/>
</dbReference>
<dbReference type="InterPro" id="IPR001544">
    <property type="entry name" value="Aminotrans_IV"/>
</dbReference>
<dbReference type="FunFam" id="3.20.10.10:FF:000002">
    <property type="entry name" value="D-alanine aminotransferase"/>
    <property type="match status" value="1"/>
</dbReference>
<comment type="similarity">
    <text evidence="2">Belongs to the class-IV pyridoxal-phosphate-dependent aminotransferase family.</text>
</comment>
<dbReference type="NCBIfam" id="NF005800">
    <property type="entry name" value="PRK07650.1"/>
    <property type="match status" value="1"/>
</dbReference>
<dbReference type="SUPFAM" id="SSF56752">
    <property type="entry name" value="D-aminoacid aminotransferase-like PLP-dependent enzymes"/>
    <property type="match status" value="1"/>
</dbReference>
<dbReference type="GO" id="GO:0008652">
    <property type="term" value="P:amino acid biosynthetic process"/>
    <property type="evidence" value="ECO:0007669"/>
    <property type="project" value="UniProtKB-ARBA"/>
</dbReference>
<dbReference type="Gene3D" id="3.30.470.10">
    <property type="match status" value="1"/>
</dbReference>
<dbReference type="Proteomes" id="UP000789845">
    <property type="component" value="Unassembled WGS sequence"/>
</dbReference>
<protein>
    <submittedName>
        <fullName evidence="5">Branched-chain-amino-acid aminotransferase</fullName>
        <ecNumber evidence="5">2.6.1.42</ecNumber>
    </submittedName>
</protein>
<dbReference type="InterPro" id="IPR050571">
    <property type="entry name" value="Class-IV_PLP-Dep_Aminotrnsfr"/>
</dbReference>
<comment type="subunit">
    <text evidence="3">Homodimer.</text>
</comment>
<dbReference type="Gene3D" id="3.20.10.10">
    <property type="entry name" value="D-amino Acid Aminotransferase, subunit A, domain 2"/>
    <property type="match status" value="1"/>
</dbReference>
<keyword evidence="6" id="KW-1185">Reference proteome</keyword>
<dbReference type="InterPro" id="IPR043131">
    <property type="entry name" value="BCAT-like_N"/>
</dbReference>